<dbReference type="AlphaFoldDB" id="A0A5B0RLA7"/>
<keyword evidence="2" id="KW-0732">Signal</keyword>
<proteinExistence type="predicted"/>
<dbReference type="EMBL" id="VDEP01000175">
    <property type="protein sequence ID" value="KAA1125723.1"/>
    <property type="molecule type" value="Genomic_DNA"/>
</dbReference>
<reference evidence="5 6" key="1">
    <citation type="submission" date="2019-05" db="EMBL/GenBank/DDBJ databases">
        <title>Emergence of the Ug99 lineage of the wheat stem rust pathogen through somatic hybridization.</title>
        <authorList>
            <person name="Li F."/>
            <person name="Upadhyaya N.M."/>
            <person name="Sperschneider J."/>
            <person name="Matny O."/>
            <person name="Nguyen-Phuc H."/>
            <person name="Mago R."/>
            <person name="Raley C."/>
            <person name="Miller M.E."/>
            <person name="Silverstein K.A.T."/>
            <person name="Henningsen E."/>
            <person name="Hirsch C.D."/>
            <person name="Visser B."/>
            <person name="Pretorius Z.A."/>
            <person name="Steffenson B.J."/>
            <person name="Schwessinger B."/>
            <person name="Dodds P.N."/>
            <person name="Figueroa M."/>
        </authorList>
    </citation>
    <scope>NUCLEOTIDE SEQUENCE [LARGE SCALE GENOMIC DNA]</scope>
    <source>
        <strain evidence="3">21-0</strain>
        <strain evidence="4 6">Ug99</strain>
    </source>
</reference>
<feature type="compositionally biased region" description="Basic and acidic residues" evidence="1">
    <location>
        <begin position="48"/>
        <end position="59"/>
    </location>
</feature>
<dbReference type="Proteomes" id="UP000324748">
    <property type="component" value="Unassembled WGS sequence"/>
</dbReference>
<evidence type="ECO:0000256" key="2">
    <source>
        <dbReference type="SAM" id="SignalP"/>
    </source>
</evidence>
<protein>
    <submittedName>
        <fullName evidence="4">Uncharacterized protein</fullName>
    </submittedName>
</protein>
<organism evidence="4 6">
    <name type="scientific">Puccinia graminis f. sp. tritici</name>
    <dbReference type="NCBI Taxonomy" id="56615"/>
    <lineage>
        <taxon>Eukaryota</taxon>
        <taxon>Fungi</taxon>
        <taxon>Dikarya</taxon>
        <taxon>Basidiomycota</taxon>
        <taxon>Pucciniomycotina</taxon>
        <taxon>Pucciniomycetes</taxon>
        <taxon>Pucciniales</taxon>
        <taxon>Pucciniaceae</taxon>
        <taxon>Puccinia</taxon>
    </lineage>
</organism>
<evidence type="ECO:0000313" key="3">
    <source>
        <dbReference type="EMBL" id="KAA1070749.1"/>
    </source>
</evidence>
<dbReference type="PROSITE" id="PS51257">
    <property type="entry name" value="PROKAR_LIPOPROTEIN"/>
    <property type="match status" value="1"/>
</dbReference>
<name>A0A5B0RLA7_PUCGR</name>
<dbReference type="Proteomes" id="UP000325313">
    <property type="component" value="Unassembled WGS sequence"/>
</dbReference>
<gene>
    <name evidence="3" type="ORF">PGT21_023124</name>
    <name evidence="4" type="ORF">PGTUg99_006957</name>
</gene>
<evidence type="ECO:0000256" key="1">
    <source>
        <dbReference type="SAM" id="MobiDB-lite"/>
    </source>
</evidence>
<accession>A0A5B0RLA7</accession>
<feature type="region of interest" description="Disordered" evidence="1">
    <location>
        <begin position="48"/>
        <end position="75"/>
    </location>
</feature>
<keyword evidence="5" id="KW-1185">Reference proteome</keyword>
<feature type="signal peptide" evidence="2">
    <location>
        <begin position="1"/>
        <end position="27"/>
    </location>
</feature>
<sequence>MRKTFWISVILTVSCLGILENWQCVQSVEDVKDLSSVAKRIRGREEFDEHLPSDHEETSKRKKILTGSGTSSRDLVDKSSSCLYIQIRFDLEKSDHECRQVGT</sequence>
<evidence type="ECO:0000313" key="5">
    <source>
        <dbReference type="Proteomes" id="UP000324748"/>
    </source>
</evidence>
<evidence type="ECO:0000313" key="4">
    <source>
        <dbReference type="EMBL" id="KAA1125723.1"/>
    </source>
</evidence>
<comment type="caution">
    <text evidence="4">The sequence shown here is derived from an EMBL/GenBank/DDBJ whole genome shotgun (WGS) entry which is preliminary data.</text>
</comment>
<evidence type="ECO:0000313" key="6">
    <source>
        <dbReference type="Proteomes" id="UP000325313"/>
    </source>
</evidence>
<dbReference type="EMBL" id="VSWC01000171">
    <property type="protein sequence ID" value="KAA1070749.1"/>
    <property type="molecule type" value="Genomic_DNA"/>
</dbReference>
<feature type="chain" id="PRO_5036366645" evidence="2">
    <location>
        <begin position="28"/>
        <end position="103"/>
    </location>
</feature>